<proteinExistence type="predicted"/>
<dbReference type="WBParaSite" id="ES5_v2.g27087.t1">
    <property type="protein sequence ID" value="ES5_v2.g27087.t1"/>
    <property type="gene ID" value="ES5_v2.g27087"/>
</dbReference>
<organism evidence="1 2">
    <name type="scientific">Panagrolaimus sp. ES5</name>
    <dbReference type="NCBI Taxonomy" id="591445"/>
    <lineage>
        <taxon>Eukaryota</taxon>
        <taxon>Metazoa</taxon>
        <taxon>Ecdysozoa</taxon>
        <taxon>Nematoda</taxon>
        <taxon>Chromadorea</taxon>
        <taxon>Rhabditida</taxon>
        <taxon>Tylenchina</taxon>
        <taxon>Panagrolaimomorpha</taxon>
        <taxon>Panagrolaimoidea</taxon>
        <taxon>Panagrolaimidae</taxon>
        <taxon>Panagrolaimus</taxon>
    </lineage>
</organism>
<evidence type="ECO:0000313" key="1">
    <source>
        <dbReference type="Proteomes" id="UP000887579"/>
    </source>
</evidence>
<dbReference type="Proteomes" id="UP000887579">
    <property type="component" value="Unplaced"/>
</dbReference>
<accession>A0AC34GBP0</accession>
<name>A0AC34GBP0_9BILA</name>
<evidence type="ECO:0000313" key="2">
    <source>
        <dbReference type="WBParaSite" id="ES5_v2.g27087.t1"/>
    </source>
</evidence>
<sequence>MDPVYKTATRLPNQVKNLEFFFGKDFFLSNFHNVEFVKDGQRFYSSEQINQHKKAVAANQTDVAQQILRSKSAPFAKS</sequence>
<protein>
    <submittedName>
        <fullName evidence="2">Uncharacterized protein</fullName>
    </submittedName>
</protein>
<reference evidence="2" key="1">
    <citation type="submission" date="2022-11" db="UniProtKB">
        <authorList>
            <consortium name="WormBaseParasite"/>
        </authorList>
    </citation>
    <scope>IDENTIFICATION</scope>
</reference>